<feature type="compositionally biased region" description="Basic and acidic residues" evidence="1">
    <location>
        <begin position="44"/>
        <end position="54"/>
    </location>
</feature>
<proteinExistence type="predicted"/>
<sequence length="54" mass="6534">MSRQIIKRAKTRLVLHSLCICHCCCCLCRSHSRSHRRRGRWKDHHQARDLVRQP</sequence>
<feature type="region of interest" description="Disordered" evidence="1">
    <location>
        <begin position="31"/>
        <end position="54"/>
    </location>
</feature>
<keyword evidence="2" id="KW-0732">Signal</keyword>
<feature type="signal peptide" evidence="2">
    <location>
        <begin position="1"/>
        <end position="25"/>
    </location>
</feature>
<evidence type="ECO:0000313" key="3">
    <source>
        <dbReference type="EMBL" id="CAE6538491.1"/>
    </source>
</evidence>
<protein>
    <recommendedName>
        <fullName evidence="5">Secreted protein</fullName>
    </recommendedName>
</protein>
<dbReference type="EMBL" id="CAJMXA010004266">
    <property type="protein sequence ID" value="CAE6538491.1"/>
    <property type="molecule type" value="Genomic_DNA"/>
</dbReference>
<evidence type="ECO:0008006" key="5">
    <source>
        <dbReference type="Google" id="ProtNLM"/>
    </source>
</evidence>
<gene>
    <name evidence="3" type="ORF">RDB_LOCUS186785</name>
</gene>
<reference evidence="3" key="1">
    <citation type="submission" date="2021-01" db="EMBL/GenBank/DDBJ databases">
        <authorList>
            <person name="Kaushik A."/>
        </authorList>
    </citation>
    <scope>NUCLEOTIDE SEQUENCE</scope>
    <source>
        <strain evidence="3">AG6-10EEA</strain>
    </source>
</reference>
<dbReference type="Proteomes" id="UP000663853">
    <property type="component" value="Unassembled WGS sequence"/>
</dbReference>
<evidence type="ECO:0000256" key="1">
    <source>
        <dbReference type="SAM" id="MobiDB-lite"/>
    </source>
</evidence>
<evidence type="ECO:0000313" key="4">
    <source>
        <dbReference type="Proteomes" id="UP000663853"/>
    </source>
</evidence>
<feature type="compositionally biased region" description="Basic residues" evidence="1">
    <location>
        <begin position="31"/>
        <end position="43"/>
    </location>
</feature>
<name>A0A8H3DVA6_9AGAM</name>
<accession>A0A8H3DVA6</accession>
<dbReference type="AlphaFoldDB" id="A0A8H3DVA6"/>
<organism evidence="3 4">
    <name type="scientific">Rhizoctonia solani</name>
    <dbReference type="NCBI Taxonomy" id="456999"/>
    <lineage>
        <taxon>Eukaryota</taxon>
        <taxon>Fungi</taxon>
        <taxon>Dikarya</taxon>
        <taxon>Basidiomycota</taxon>
        <taxon>Agaricomycotina</taxon>
        <taxon>Agaricomycetes</taxon>
        <taxon>Cantharellales</taxon>
        <taxon>Ceratobasidiaceae</taxon>
        <taxon>Rhizoctonia</taxon>
    </lineage>
</organism>
<evidence type="ECO:0000256" key="2">
    <source>
        <dbReference type="SAM" id="SignalP"/>
    </source>
</evidence>
<dbReference type="OrthoDB" id="1552at2759"/>
<comment type="caution">
    <text evidence="3">The sequence shown here is derived from an EMBL/GenBank/DDBJ whole genome shotgun (WGS) entry which is preliminary data.</text>
</comment>
<feature type="chain" id="PRO_5034945781" description="Secreted protein" evidence="2">
    <location>
        <begin position="26"/>
        <end position="54"/>
    </location>
</feature>